<keyword evidence="2" id="KW-0732">Signal</keyword>
<evidence type="ECO:0000313" key="10">
    <source>
        <dbReference type="Proteomes" id="UP001432027"/>
    </source>
</evidence>
<dbReference type="PROSITE" id="PS51914">
    <property type="entry name" value="MRH"/>
    <property type="match status" value="1"/>
</dbReference>
<name>A0AAV5T4Z5_9BILA</name>
<feature type="non-terminal residue" evidence="9">
    <location>
        <position position="236"/>
    </location>
</feature>
<dbReference type="GO" id="GO:0030970">
    <property type="term" value="P:retrograde protein transport, ER to cytosol"/>
    <property type="evidence" value="ECO:0007669"/>
    <property type="project" value="TreeGrafter"/>
</dbReference>
<keyword evidence="4" id="KW-1015">Disulfide bond</keyword>
<dbReference type="InterPro" id="IPR009011">
    <property type="entry name" value="Man6P_isomerase_rcpt-bd_dom_sf"/>
</dbReference>
<dbReference type="Proteomes" id="UP001432027">
    <property type="component" value="Unassembled WGS sequence"/>
</dbReference>
<feature type="non-terminal residue" evidence="9">
    <location>
        <position position="1"/>
    </location>
</feature>
<sequence>YDLEEIDRFLFGLMDKLEEMPMPDDPKYEFIRDENKQVHACLIPEDDDDSMESSANPDDVMDTVMRSFPDGKCAARRLGEWYYQVCGNMAVKRSPYTLSVKKGKLKVTPFKSYESLGVLGRDRKVSSHLASINEPRYVQQSYYDGARCNLGGNRRSMQTTVTFSCNRRFVSGYVHIAEVIEEHPCKFRLQLQSADFCDNDWLLGVVDENSVVRCRIYFHPERIKPLLTFLDKFQEE</sequence>
<reference evidence="9" key="1">
    <citation type="submission" date="2023-10" db="EMBL/GenBank/DDBJ databases">
        <title>Genome assembly of Pristionchus species.</title>
        <authorList>
            <person name="Yoshida K."/>
            <person name="Sommer R.J."/>
        </authorList>
    </citation>
    <scope>NUCLEOTIDE SEQUENCE</scope>
    <source>
        <strain evidence="9">RS0144</strain>
    </source>
</reference>
<dbReference type="InterPro" id="IPR045149">
    <property type="entry name" value="OS-9-like"/>
</dbReference>
<keyword evidence="10" id="KW-1185">Reference proteome</keyword>
<dbReference type="PANTHER" id="PTHR15414:SF0">
    <property type="entry name" value="ENDOPLASMIC RETICULUM LECTIN 1"/>
    <property type="match status" value="1"/>
</dbReference>
<dbReference type="PANTHER" id="PTHR15414">
    <property type="entry name" value="OS-9-RELATED"/>
    <property type="match status" value="1"/>
</dbReference>
<proteinExistence type="predicted"/>
<evidence type="ECO:0000256" key="3">
    <source>
        <dbReference type="ARBA" id="ARBA00022824"/>
    </source>
</evidence>
<keyword evidence="3" id="KW-0256">Endoplasmic reticulum</keyword>
<evidence type="ECO:0000256" key="4">
    <source>
        <dbReference type="ARBA" id="ARBA00023157"/>
    </source>
</evidence>
<dbReference type="GO" id="GO:0005788">
    <property type="term" value="C:endoplasmic reticulum lumen"/>
    <property type="evidence" value="ECO:0007669"/>
    <property type="project" value="TreeGrafter"/>
</dbReference>
<evidence type="ECO:0000259" key="8">
    <source>
        <dbReference type="PROSITE" id="PS51914"/>
    </source>
</evidence>
<evidence type="ECO:0000313" key="9">
    <source>
        <dbReference type="EMBL" id="GMS90656.1"/>
    </source>
</evidence>
<organism evidence="9 10">
    <name type="scientific">Pristionchus entomophagus</name>
    <dbReference type="NCBI Taxonomy" id="358040"/>
    <lineage>
        <taxon>Eukaryota</taxon>
        <taxon>Metazoa</taxon>
        <taxon>Ecdysozoa</taxon>
        <taxon>Nematoda</taxon>
        <taxon>Chromadorea</taxon>
        <taxon>Rhabditida</taxon>
        <taxon>Rhabditina</taxon>
        <taxon>Diplogasteromorpha</taxon>
        <taxon>Diplogasteroidea</taxon>
        <taxon>Neodiplogasteridae</taxon>
        <taxon>Pristionchus</taxon>
    </lineage>
</organism>
<comment type="function">
    <text evidence="5">Probable lectin that binds selectively to improperly folded lumenal proteins. May function in endoplasmic reticulum quality control and endoplasmic reticulum-associated degradation (ERAD) of both non-glycosylated proteins and glycoproteins.</text>
</comment>
<evidence type="ECO:0000256" key="6">
    <source>
        <dbReference type="ARBA" id="ARBA00041108"/>
    </source>
</evidence>
<dbReference type="EMBL" id="BTSX01000003">
    <property type="protein sequence ID" value="GMS90656.1"/>
    <property type="molecule type" value="Genomic_DNA"/>
</dbReference>
<evidence type="ECO:0000256" key="1">
    <source>
        <dbReference type="ARBA" id="ARBA00004240"/>
    </source>
</evidence>
<evidence type="ECO:0000256" key="7">
    <source>
        <dbReference type="ARBA" id="ARBA00041661"/>
    </source>
</evidence>
<accession>A0AAV5T4Z5</accession>
<gene>
    <name evidence="9" type="ORF">PENTCL1PPCAC_12831</name>
</gene>
<comment type="caution">
    <text evidence="9">The sequence shown here is derived from an EMBL/GenBank/DDBJ whole genome shotgun (WGS) entry which is preliminary data.</text>
</comment>
<evidence type="ECO:0000256" key="5">
    <source>
        <dbReference type="ARBA" id="ARBA00037585"/>
    </source>
</evidence>
<protein>
    <recommendedName>
        <fullName evidence="6">Endoplasmic reticulum lectin 1</fullName>
    </recommendedName>
    <alternativeName>
        <fullName evidence="7">ER lectin</fullName>
    </alternativeName>
</protein>
<dbReference type="AlphaFoldDB" id="A0AAV5T4Z5"/>
<comment type="subcellular location">
    <subcellularLocation>
        <location evidence="1">Endoplasmic reticulum</location>
    </subcellularLocation>
</comment>
<feature type="domain" description="MRH" evidence="8">
    <location>
        <begin position="71"/>
        <end position="199"/>
    </location>
</feature>
<evidence type="ECO:0000256" key="2">
    <source>
        <dbReference type="ARBA" id="ARBA00022729"/>
    </source>
</evidence>
<dbReference type="GO" id="GO:0030968">
    <property type="term" value="P:endoplasmic reticulum unfolded protein response"/>
    <property type="evidence" value="ECO:0007669"/>
    <property type="project" value="InterPro"/>
</dbReference>
<dbReference type="InterPro" id="IPR044865">
    <property type="entry name" value="MRH_dom"/>
</dbReference>
<dbReference type="SUPFAM" id="SSF50911">
    <property type="entry name" value="Mannose 6-phosphate receptor domain"/>
    <property type="match status" value="1"/>
</dbReference>
<dbReference type="Gene3D" id="2.70.130.10">
    <property type="entry name" value="Mannose-6-phosphate receptor binding domain"/>
    <property type="match status" value="1"/>
</dbReference>